<dbReference type="OrthoDB" id="270970at2759"/>
<dbReference type="EMBL" id="JAHDYR010000014">
    <property type="protein sequence ID" value="KAG9394573.1"/>
    <property type="molecule type" value="Genomic_DNA"/>
</dbReference>
<accession>A0A8J6AUL3</accession>
<evidence type="ECO:0000256" key="1">
    <source>
        <dbReference type="ARBA" id="ARBA00022723"/>
    </source>
</evidence>
<evidence type="ECO:0000313" key="4">
    <source>
        <dbReference type="EMBL" id="KAG9394573.1"/>
    </source>
</evidence>
<evidence type="ECO:0000259" key="3">
    <source>
        <dbReference type="PROSITE" id="PS50004"/>
    </source>
</evidence>
<gene>
    <name evidence="4" type="ORF">J8273_3823</name>
</gene>
<dbReference type="AlphaFoldDB" id="A0A8J6AUL3"/>
<sequence>MVSAFLLVKVIQARNLPSTDSNNSSDPYCKLKIVGKDSQRTQTIERTVDPYWNESFAMKYKARDIVFAIFDADRFSADDPLGRVQFTTKFLEDMKEVPVSFWAPLTSPDGGFLHLSMCYSDSNDLSVLNRKSSVSPFKMEVEVVEASDLRASDLNGQSDPYALVTVDGGQKKKTKIRMHNLSPTWNEKYKLDVTPESIVRVEIRDFDRVSDDDVLGFTSFTPSELSPNCTANFWAKLQGHDARGFVHIKATVPESVQSCAPSTPVASATVFCPCGSIPAGTYSTLPTDGFHTDREMKMAAVKGAVAGGLAGFGVGMAAEHVRAKVMGH</sequence>
<comment type="caution">
    <text evidence="4">The sequence shown here is derived from an EMBL/GenBank/DDBJ whole genome shotgun (WGS) entry which is preliminary data.</text>
</comment>
<dbReference type="InterPro" id="IPR000008">
    <property type="entry name" value="C2_dom"/>
</dbReference>
<feature type="domain" description="C2" evidence="3">
    <location>
        <begin position="1"/>
        <end position="101"/>
    </location>
</feature>
<evidence type="ECO:0000256" key="2">
    <source>
        <dbReference type="ARBA" id="ARBA00022837"/>
    </source>
</evidence>
<evidence type="ECO:0000313" key="5">
    <source>
        <dbReference type="Proteomes" id="UP000717585"/>
    </source>
</evidence>
<dbReference type="SUPFAM" id="SSF49562">
    <property type="entry name" value="C2 domain (Calcium/lipid-binding domain, CaLB)"/>
    <property type="match status" value="2"/>
</dbReference>
<keyword evidence="5" id="KW-1185">Reference proteome</keyword>
<dbReference type="SMART" id="SM00239">
    <property type="entry name" value="C2"/>
    <property type="match status" value="2"/>
</dbReference>
<dbReference type="Pfam" id="PF00168">
    <property type="entry name" value="C2"/>
    <property type="match status" value="2"/>
</dbReference>
<organism evidence="4 5">
    <name type="scientific">Carpediemonas membranifera</name>
    <dbReference type="NCBI Taxonomy" id="201153"/>
    <lineage>
        <taxon>Eukaryota</taxon>
        <taxon>Metamonada</taxon>
        <taxon>Carpediemonas-like organisms</taxon>
        <taxon>Carpediemonas</taxon>
    </lineage>
</organism>
<proteinExistence type="predicted"/>
<dbReference type="InterPro" id="IPR035892">
    <property type="entry name" value="C2_domain_sf"/>
</dbReference>
<dbReference type="GO" id="GO:0046872">
    <property type="term" value="F:metal ion binding"/>
    <property type="evidence" value="ECO:0007669"/>
    <property type="project" value="UniProtKB-KW"/>
</dbReference>
<name>A0A8J6AUL3_9EUKA</name>
<keyword evidence="1" id="KW-0479">Metal-binding</keyword>
<protein>
    <submittedName>
        <fullName evidence="4">Synaptotagmin</fullName>
    </submittedName>
</protein>
<dbReference type="Gene3D" id="2.60.40.150">
    <property type="entry name" value="C2 domain"/>
    <property type="match status" value="2"/>
</dbReference>
<keyword evidence="2" id="KW-0106">Calcium</keyword>
<dbReference type="CDD" id="cd00030">
    <property type="entry name" value="C2"/>
    <property type="match status" value="2"/>
</dbReference>
<dbReference type="Proteomes" id="UP000717585">
    <property type="component" value="Unassembled WGS sequence"/>
</dbReference>
<reference evidence="4" key="1">
    <citation type="submission" date="2021-05" db="EMBL/GenBank/DDBJ databases">
        <title>A free-living protist that lacks canonical eukaryotic 1 DNA replication and segregation systems.</title>
        <authorList>
            <person name="Salas-Leiva D.E."/>
            <person name="Tromer E.C."/>
            <person name="Curtis B.A."/>
            <person name="Jerlstrom-Hultqvist J."/>
            <person name="Kolisko M."/>
            <person name="Yi Z."/>
            <person name="Salas-Leiva J.S."/>
            <person name="Gallot-Lavallee L."/>
            <person name="Kops G.J.P.L."/>
            <person name="Archibald J.M."/>
            <person name="Simpson A.G.B."/>
            <person name="Roger A.J."/>
        </authorList>
    </citation>
    <scope>NUCLEOTIDE SEQUENCE</scope>
    <source>
        <strain evidence="4">BICM</strain>
    </source>
</reference>
<dbReference type="PROSITE" id="PS50004">
    <property type="entry name" value="C2"/>
    <property type="match status" value="2"/>
</dbReference>
<dbReference type="PANTHER" id="PTHR45911">
    <property type="entry name" value="C2 DOMAIN-CONTAINING PROTEIN"/>
    <property type="match status" value="1"/>
</dbReference>
<feature type="domain" description="C2" evidence="3">
    <location>
        <begin position="119"/>
        <end position="235"/>
    </location>
</feature>